<evidence type="ECO:0000313" key="4">
    <source>
        <dbReference type="Proteomes" id="UP001221757"/>
    </source>
</evidence>
<evidence type="ECO:0000256" key="1">
    <source>
        <dbReference type="SAM" id="MobiDB-lite"/>
    </source>
</evidence>
<keyword evidence="2" id="KW-0812">Transmembrane</keyword>
<proteinExistence type="predicted"/>
<evidence type="ECO:0000256" key="2">
    <source>
        <dbReference type="SAM" id="Phobius"/>
    </source>
</evidence>
<dbReference type="Gene3D" id="2.60.120.260">
    <property type="entry name" value="Galactose-binding domain-like"/>
    <property type="match status" value="2"/>
</dbReference>
<dbReference type="CDD" id="cd12087">
    <property type="entry name" value="TM_EGFR-like"/>
    <property type="match status" value="1"/>
</dbReference>
<sequence>MSVIVDDRDPQYLATTTASINQGDTATFTFEGTSVGVFATVGSGNGGTMEFSIDQSPTSSFTAIPATSALHHQPLWVSGPLSGGPHTLSITQGASGNQSSVIFLDYFLYETNSTFGKLLFIDDNSPRVVYSSGWSLKSGDGNFNQTSHASTSAGSWVSLTFEGNFISVNGPITFGTNGGSFNAAVAIDGAAPVPITTQSIPSLAGKTTFNNALLTSLGLDSGSHTINITTLDDHPFSVDFFTFTSDSDSDTSESVTSGSVIPTASPSLMSSQSSRSLSIPAIIGGVVGGFALLVFIIIGVLLWRQRARELNHQARQSFQTSVTSRWTERRAQSEVYLSEAQDDGDPQTLRSAHNSMRKPRPPPQIVYC</sequence>
<name>A0AAD7GTK4_MYCRO</name>
<dbReference type="Proteomes" id="UP001221757">
    <property type="component" value="Unassembled WGS sequence"/>
</dbReference>
<dbReference type="EMBL" id="JARKIE010000009">
    <property type="protein sequence ID" value="KAJ7704879.1"/>
    <property type="molecule type" value="Genomic_DNA"/>
</dbReference>
<keyword evidence="4" id="KW-1185">Reference proteome</keyword>
<feature type="region of interest" description="Disordered" evidence="1">
    <location>
        <begin position="333"/>
        <end position="368"/>
    </location>
</feature>
<feature type="region of interest" description="Disordered" evidence="1">
    <location>
        <begin position="246"/>
        <end position="271"/>
    </location>
</feature>
<dbReference type="AlphaFoldDB" id="A0AAD7GTK4"/>
<reference evidence="3" key="1">
    <citation type="submission" date="2023-03" db="EMBL/GenBank/DDBJ databases">
        <title>Massive genome expansion in bonnet fungi (Mycena s.s.) driven by repeated elements and novel gene families across ecological guilds.</title>
        <authorList>
            <consortium name="Lawrence Berkeley National Laboratory"/>
            <person name="Harder C.B."/>
            <person name="Miyauchi S."/>
            <person name="Viragh M."/>
            <person name="Kuo A."/>
            <person name="Thoen E."/>
            <person name="Andreopoulos B."/>
            <person name="Lu D."/>
            <person name="Skrede I."/>
            <person name="Drula E."/>
            <person name="Henrissat B."/>
            <person name="Morin E."/>
            <person name="Kohler A."/>
            <person name="Barry K."/>
            <person name="LaButti K."/>
            <person name="Morin E."/>
            <person name="Salamov A."/>
            <person name="Lipzen A."/>
            <person name="Mereny Z."/>
            <person name="Hegedus B."/>
            <person name="Baldrian P."/>
            <person name="Stursova M."/>
            <person name="Weitz H."/>
            <person name="Taylor A."/>
            <person name="Grigoriev I.V."/>
            <person name="Nagy L.G."/>
            <person name="Martin F."/>
            <person name="Kauserud H."/>
        </authorList>
    </citation>
    <scope>NUCLEOTIDE SEQUENCE</scope>
    <source>
        <strain evidence="3">CBHHK067</strain>
    </source>
</reference>
<gene>
    <name evidence="3" type="ORF">B0H17DRAFT_1326382</name>
</gene>
<evidence type="ECO:0008006" key="5">
    <source>
        <dbReference type="Google" id="ProtNLM"/>
    </source>
</evidence>
<protein>
    <recommendedName>
        <fullName evidence="5">Transmembrane protein</fullName>
    </recommendedName>
</protein>
<keyword evidence="2" id="KW-1133">Transmembrane helix</keyword>
<accession>A0AAD7GTK4</accession>
<keyword evidence="2" id="KW-0472">Membrane</keyword>
<feature type="transmembrane region" description="Helical" evidence="2">
    <location>
        <begin position="277"/>
        <end position="303"/>
    </location>
</feature>
<organism evidence="3 4">
    <name type="scientific">Mycena rosella</name>
    <name type="common">Pink bonnet</name>
    <name type="synonym">Agaricus rosellus</name>
    <dbReference type="NCBI Taxonomy" id="1033263"/>
    <lineage>
        <taxon>Eukaryota</taxon>
        <taxon>Fungi</taxon>
        <taxon>Dikarya</taxon>
        <taxon>Basidiomycota</taxon>
        <taxon>Agaricomycotina</taxon>
        <taxon>Agaricomycetes</taxon>
        <taxon>Agaricomycetidae</taxon>
        <taxon>Agaricales</taxon>
        <taxon>Marasmiineae</taxon>
        <taxon>Mycenaceae</taxon>
        <taxon>Mycena</taxon>
    </lineage>
</organism>
<evidence type="ECO:0000313" key="3">
    <source>
        <dbReference type="EMBL" id="KAJ7704879.1"/>
    </source>
</evidence>
<comment type="caution">
    <text evidence="3">The sequence shown here is derived from an EMBL/GenBank/DDBJ whole genome shotgun (WGS) entry which is preliminary data.</text>
</comment>